<protein>
    <submittedName>
        <fullName evidence="2">Uncharacterized protein</fullName>
    </submittedName>
</protein>
<dbReference type="RefSeq" id="WP_016434654.1">
    <property type="nucleotide sequence ID" value="NZ_JALDAX010000002.1"/>
</dbReference>
<comment type="caution">
    <text evidence="2">The sequence shown here is derived from an EMBL/GenBank/DDBJ whole genome shotgun (WGS) entry which is preliminary data.</text>
</comment>
<reference evidence="2" key="1">
    <citation type="submission" date="2022-03" db="EMBL/GenBank/DDBJ databases">
        <title>Streptomyces 7R015 and 7R016 isolated from Barleria lupulina in Thailand.</title>
        <authorList>
            <person name="Kanchanasin P."/>
            <person name="Phongsopitanun W."/>
            <person name="Tanasupawat S."/>
        </authorList>
    </citation>
    <scope>NUCLEOTIDE SEQUENCE</scope>
    <source>
        <strain evidence="2">7R016</strain>
    </source>
</reference>
<keyword evidence="3" id="KW-1185">Reference proteome</keyword>
<feature type="region of interest" description="Disordered" evidence="1">
    <location>
        <begin position="35"/>
        <end position="58"/>
    </location>
</feature>
<accession>A0ABS9XCL0</accession>
<evidence type="ECO:0000313" key="3">
    <source>
        <dbReference type="Proteomes" id="UP001165270"/>
    </source>
</evidence>
<name>A0ABS9XCL0_9ACTN</name>
<dbReference type="EMBL" id="JALDAX010000002">
    <property type="protein sequence ID" value="MCI3239695.1"/>
    <property type="molecule type" value="Genomic_DNA"/>
</dbReference>
<evidence type="ECO:0000256" key="1">
    <source>
        <dbReference type="SAM" id="MobiDB-lite"/>
    </source>
</evidence>
<sequence>MPATESNEQQHKPHAVAAGVSMRELLASCAAAHAISTPPRLPDPGLCGTPAEQHREAA</sequence>
<evidence type="ECO:0000313" key="2">
    <source>
        <dbReference type="EMBL" id="MCI3239695.1"/>
    </source>
</evidence>
<proteinExistence type="predicted"/>
<organism evidence="2 3">
    <name type="scientific">Streptomyces spinosisporus</name>
    <dbReference type="NCBI Taxonomy" id="2927582"/>
    <lineage>
        <taxon>Bacteria</taxon>
        <taxon>Bacillati</taxon>
        <taxon>Actinomycetota</taxon>
        <taxon>Actinomycetes</taxon>
        <taxon>Kitasatosporales</taxon>
        <taxon>Streptomycetaceae</taxon>
        <taxon>Streptomyces</taxon>
    </lineage>
</organism>
<dbReference type="Proteomes" id="UP001165270">
    <property type="component" value="Unassembled WGS sequence"/>
</dbReference>
<gene>
    <name evidence="2" type="ORF">MQN93_08150</name>
</gene>